<dbReference type="AlphaFoldDB" id="A0A2T8KVR1"/>
<dbReference type="Proteomes" id="UP000243499">
    <property type="component" value="Chromosome 1"/>
</dbReference>
<protein>
    <submittedName>
        <fullName evidence="1">Uncharacterized protein</fullName>
    </submittedName>
</protein>
<organism evidence="1">
    <name type="scientific">Panicum hallii</name>
    <dbReference type="NCBI Taxonomy" id="206008"/>
    <lineage>
        <taxon>Eukaryota</taxon>
        <taxon>Viridiplantae</taxon>
        <taxon>Streptophyta</taxon>
        <taxon>Embryophyta</taxon>
        <taxon>Tracheophyta</taxon>
        <taxon>Spermatophyta</taxon>
        <taxon>Magnoliopsida</taxon>
        <taxon>Liliopsida</taxon>
        <taxon>Poales</taxon>
        <taxon>Poaceae</taxon>
        <taxon>PACMAD clade</taxon>
        <taxon>Panicoideae</taxon>
        <taxon>Panicodae</taxon>
        <taxon>Paniceae</taxon>
        <taxon>Panicinae</taxon>
        <taxon>Panicum</taxon>
        <taxon>Panicum sect. Panicum</taxon>
    </lineage>
</organism>
<evidence type="ECO:0000313" key="1">
    <source>
        <dbReference type="EMBL" id="PVH66268.1"/>
    </source>
</evidence>
<dbReference type="Gramene" id="PVH66268">
    <property type="protein sequence ID" value="PVH66268"/>
    <property type="gene ID" value="PAHAL_1G190100"/>
</dbReference>
<name>A0A2T8KVR1_9POAL</name>
<gene>
    <name evidence="1" type="ORF">PAHAL_1G190100</name>
</gene>
<dbReference type="EMBL" id="CM008046">
    <property type="protein sequence ID" value="PVH66268.1"/>
    <property type="molecule type" value="Genomic_DNA"/>
</dbReference>
<accession>A0A2T8KVR1</accession>
<sequence length="267" mass="28025">MDLDRSCGRGGEARDWIRPDQSRCSHALHSAPPLHRLPLHRAALPVYSGECSSAERGTLGIRADEAGPPIRHPRHRIPASGRLRGRWRSNGSTGSIVGVEDRGHSVLRRHGAVRGAVVDIPAGGACAGVGGATDQPAPGPADEDWGRSAPRRHGAVQRLVVASVEAAAIESWRSLWVGVRVATGRGPRMKLRTARLVSGVDADEAGVGVGNLGSAPFAALVWTRGIQPWRGQKSTGRGGVARAPSRRGGAAGTVAASIQAFLTRRPR</sequence>
<reference evidence="1" key="1">
    <citation type="submission" date="2018-04" db="EMBL/GenBank/DDBJ databases">
        <title>WGS assembly of Panicum hallii.</title>
        <authorList>
            <person name="Lovell J."/>
            <person name="Jenkins J."/>
            <person name="Lowry D."/>
            <person name="Mamidi S."/>
            <person name="Sreedasyam A."/>
            <person name="Weng X."/>
            <person name="Barry K."/>
            <person name="Bonette J."/>
            <person name="Campitelli B."/>
            <person name="Daum C."/>
            <person name="Gordon S."/>
            <person name="Gould B."/>
            <person name="Lipzen A."/>
            <person name="Macqueen A."/>
            <person name="Palacio-Mejia J."/>
            <person name="Plott C."/>
            <person name="Shakirov E."/>
            <person name="Shu S."/>
            <person name="Yoshinaga Y."/>
            <person name="Zane M."/>
            <person name="Rokhsar D."/>
            <person name="Grimwood J."/>
            <person name="Schmutz J."/>
            <person name="Juenger T."/>
        </authorList>
    </citation>
    <scope>NUCLEOTIDE SEQUENCE [LARGE SCALE GENOMIC DNA]</scope>
    <source>
        <strain evidence="1">FIL2</strain>
    </source>
</reference>
<proteinExistence type="predicted"/>